<feature type="region of interest" description="Disordered" evidence="1">
    <location>
        <begin position="315"/>
        <end position="353"/>
    </location>
</feature>
<feature type="region of interest" description="Disordered" evidence="1">
    <location>
        <begin position="378"/>
        <end position="410"/>
    </location>
</feature>
<dbReference type="OrthoDB" id="2162425at2759"/>
<dbReference type="Gene3D" id="2.130.10.10">
    <property type="entry name" value="YVTN repeat-like/Quinoprotein amine dehydrogenase"/>
    <property type="match status" value="2"/>
</dbReference>
<organism evidence="2 3">
    <name type="scientific">Porcisia hertigi</name>
    <dbReference type="NCBI Taxonomy" id="2761500"/>
    <lineage>
        <taxon>Eukaryota</taxon>
        <taxon>Discoba</taxon>
        <taxon>Euglenozoa</taxon>
        <taxon>Kinetoplastea</taxon>
        <taxon>Metakinetoplastina</taxon>
        <taxon>Trypanosomatida</taxon>
        <taxon>Trypanosomatidae</taxon>
        <taxon>Leishmaniinae</taxon>
        <taxon>Porcisia</taxon>
    </lineage>
</organism>
<dbReference type="GO" id="GO:0005929">
    <property type="term" value="C:cilium"/>
    <property type="evidence" value="ECO:0007669"/>
    <property type="project" value="GOC"/>
</dbReference>
<proteinExistence type="predicted"/>
<feature type="region of interest" description="Disordered" evidence="1">
    <location>
        <begin position="1"/>
        <end position="154"/>
    </location>
</feature>
<feature type="compositionally biased region" description="Polar residues" evidence="1">
    <location>
        <begin position="106"/>
        <end position="116"/>
    </location>
</feature>
<reference evidence="2 3" key="1">
    <citation type="submission" date="2021-02" db="EMBL/GenBank/DDBJ databases">
        <title>Porcisia hertigi Genome sequencing and assembly.</title>
        <authorList>
            <person name="Almutairi H."/>
            <person name="Gatherer D."/>
        </authorList>
    </citation>
    <scope>NUCLEOTIDE SEQUENCE [LARGE SCALE GENOMIC DNA]</scope>
    <source>
        <strain evidence="2 3">C119</strain>
    </source>
</reference>
<dbReference type="PANTHER" id="PTHR16022:SF0">
    <property type="entry name" value="CYTOPLASMIC DYNEIN 2 INTERMEDIATE CHAIN 1"/>
    <property type="match status" value="1"/>
</dbReference>
<comment type="caution">
    <text evidence="2">The sequence shown here is derived from an EMBL/GenBank/DDBJ whole genome shotgun (WGS) entry which is preliminary data.</text>
</comment>
<dbReference type="GO" id="GO:0005868">
    <property type="term" value="C:cytoplasmic dynein complex"/>
    <property type="evidence" value="ECO:0007669"/>
    <property type="project" value="InterPro"/>
</dbReference>
<name>A0A836IAE6_9TRYP</name>
<dbReference type="GO" id="GO:0042073">
    <property type="term" value="P:intraciliary transport"/>
    <property type="evidence" value="ECO:0007669"/>
    <property type="project" value="InterPro"/>
</dbReference>
<dbReference type="PANTHER" id="PTHR16022">
    <property type="entry name" value="WD REPEAT DOMAIN 60"/>
    <property type="match status" value="1"/>
</dbReference>
<dbReference type="GO" id="GO:0045504">
    <property type="term" value="F:dynein heavy chain binding"/>
    <property type="evidence" value="ECO:0007669"/>
    <property type="project" value="InterPro"/>
</dbReference>
<dbReference type="GeneID" id="94292651"/>
<sequence>MPETEEERQLRREKKKREAARKAAEAERMSGANITEAVPPPRDPANTAATMGRTPADNPEATVSAGDAHVTRKETEEERRIRKEKKRAQREARREQEAAAAATAGVSPSMTDSTTPKAKPSREERRAARERERQISANMGGDVDGGQYVKKNAERGSDAALLHAIEEENRAVMTQSATSSRNFAESELKRAEEEHEQKKRASAGQRAERRRAEKEERHRLRNADAAGKGQGNTEERLGGSAAGAASEKMRSNSEIAFDSSGLQRQAYRLQFQRDLARAMALRRMVDFDSSSGVVLDLAPQTAYDLYIRDFGQSGREQAGVQAPPEEERLDAGTQAERGKLRARGAQAPDDLGLCPEEESERQFFQLRRNSMLRGGAAAGTGARYADGGGDRGGDGEGGGGGVAGKAAEDAVSKKKTRSVDASLLERFLTRTLPVMSAVLDENNATASGAAAAASAAAGDSPKTRASTAFSSSYITFCWHGTRNRPVVQVLLNPSNPRQIFALHGAAVETGPSQTLDTFLSVLLLWSVHDAAAPERVLTSFSPITCMCISPSRPYLLYGGTAEGNVCVWNLREPDRLHLAAGRYGSVIFCLPSYTTGWQVGGHTAPVRQVRVAGYNSPSSATRKEEQYEQLVSMDDTGLMCYWALREKHDPFEMSGGSPATAAVSGFSLQDTDYGLHPGSGVSLHLVKGSTAAAAVTSSAVRQQDEDSHSAVIYSAGLAGGFDFLPSDSSQCVLTAPQGIVRCTRFGGTPSPSLYGPFGRSGSLPYAVSSREGHGCVKVVAVPCCVQYNIVDPRWFVAGYEDGTVRLYLQHTATPQVTVEVCDHPIVAVRCSGSIPWVVWALDESGQLHLIDFAYHRRQEPRLSHTLTQPDTGRCTCIDLSSKDEKADQNFLVAGFENGSFQVHTVGVEKLRVANSERDEKWI</sequence>
<feature type="compositionally biased region" description="Basic and acidic residues" evidence="1">
    <location>
        <begin position="69"/>
        <end position="81"/>
    </location>
</feature>
<dbReference type="SUPFAM" id="SSF50978">
    <property type="entry name" value="WD40 repeat-like"/>
    <property type="match status" value="1"/>
</dbReference>
<dbReference type="Pfam" id="PF00400">
    <property type="entry name" value="WD40"/>
    <property type="match status" value="1"/>
</dbReference>
<dbReference type="KEGG" id="phet:94292651"/>
<protein>
    <submittedName>
        <fullName evidence="2">Uncharacterized protein</fullName>
    </submittedName>
</protein>
<dbReference type="InterPro" id="IPR001680">
    <property type="entry name" value="WD40_rpt"/>
</dbReference>
<dbReference type="SMART" id="SM00320">
    <property type="entry name" value="WD40"/>
    <property type="match status" value="3"/>
</dbReference>
<dbReference type="RefSeq" id="XP_067757991.1">
    <property type="nucleotide sequence ID" value="XM_067902574.1"/>
</dbReference>
<dbReference type="InterPro" id="IPR042505">
    <property type="entry name" value="DYNC2I1"/>
</dbReference>
<feature type="compositionally biased region" description="Basic and acidic residues" evidence="1">
    <location>
        <begin position="120"/>
        <end position="134"/>
    </location>
</feature>
<feature type="compositionally biased region" description="Basic and acidic residues" evidence="1">
    <location>
        <begin position="206"/>
        <end position="222"/>
    </location>
</feature>
<evidence type="ECO:0000313" key="3">
    <source>
        <dbReference type="Proteomes" id="UP000674318"/>
    </source>
</evidence>
<dbReference type="AlphaFoldDB" id="A0A836IAE6"/>
<dbReference type="GO" id="GO:0045503">
    <property type="term" value="F:dynein light chain binding"/>
    <property type="evidence" value="ECO:0007669"/>
    <property type="project" value="InterPro"/>
</dbReference>
<dbReference type="EMBL" id="JAFJZO010000018">
    <property type="protein sequence ID" value="KAG5507676.1"/>
    <property type="molecule type" value="Genomic_DNA"/>
</dbReference>
<gene>
    <name evidence="2" type="ORF">JKF63_06625</name>
</gene>
<keyword evidence="3" id="KW-1185">Reference proteome</keyword>
<evidence type="ECO:0000256" key="1">
    <source>
        <dbReference type="SAM" id="MobiDB-lite"/>
    </source>
</evidence>
<dbReference type="InterPro" id="IPR015943">
    <property type="entry name" value="WD40/YVTN_repeat-like_dom_sf"/>
</dbReference>
<feature type="region of interest" description="Disordered" evidence="1">
    <location>
        <begin position="171"/>
        <end position="248"/>
    </location>
</feature>
<evidence type="ECO:0000313" key="2">
    <source>
        <dbReference type="EMBL" id="KAG5507676.1"/>
    </source>
</evidence>
<accession>A0A836IAE6</accession>
<feature type="compositionally biased region" description="Polar residues" evidence="1">
    <location>
        <begin position="172"/>
        <end position="183"/>
    </location>
</feature>
<dbReference type="Proteomes" id="UP000674318">
    <property type="component" value="Unassembled WGS sequence"/>
</dbReference>
<dbReference type="InterPro" id="IPR036322">
    <property type="entry name" value="WD40_repeat_dom_sf"/>
</dbReference>
<dbReference type="FunFam" id="2.130.10.10:FF:002564">
    <property type="entry name" value="Uncharacterized protein"/>
    <property type="match status" value="1"/>
</dbReference>
<feature type="compositionally biased region" description="Basic and acidic residues" evidence="1">
    <location>
        <begin position="184"/>
        <end position="199"/>
    </location>
</feature>